<dbReference type="PIRSF" id="PIRSF000370">
    <property type="entry name" value="QueE"/>
    <property type="match status" value="1"/>
</dbReference>
<comment type="cofactor">
    <cofactor evidence="8">
        <name>S-adenosyl-L-methionine</name>
        <dbReference type="ChEBI" id="CHEBI:59789"/>
    </cofactor>
    <text evidence="8">Binds 1 S-adenosyl-L-methionine per subunit.</text>
</comment>
<comment type="cofactor">
    <cofactor evidence="8">
        <name>[4Fe-4S] cluster</name>
        <dbReference type="ChEBI" id="CHEBI:49883"/>
    </cofactor>
    <text evidence="8">Binds 1 [4Fe-4S] cluster. The cluster is coordinated with 3 cysteines and an exchangeable S-adenosyl-L-methionine.</text>
</comment>
<dbReference type="GO" id="GO:1904047">
    <property type="term" value="F:S-adenosyl-L-methionine binding"/>
    <property type="evidence" value="ECO:0007669"/>
    <property type="project" value="UniProtKB-UniRule"/>
</dbReference>
<comment type="function">
    <text evidence="8">Catalyzes the complex heterocyclic radical-mediated conversion of 6-carboxy-5,6,7,8-tetrahydropterin (CPH4) to 7-carboxy-7-deazaguanine (CDG), a step common to the biosynthetic pathways of all 7-deazapurine-containing compounds.</text>
</comment>
<feature type="binding site" evidence="8">
    <location>
        <begin position="39"/>
        <end position="41"/>
    </location>
    <ligand>
        <name>S-adenosyl-L-methionine</name>
        <dbReference type="ChEBI" id="CHEBI:59789"/>
    </ligand>
</feature>
<dbReference type="PANTHER" id="PTHR42836">
    <property type="entry name" value="7-CARBOXY-7-DEAZAGUANINE SYNTHASE"/>
    <property type="match status" value="1"/>
</dbReference>
<dbReference type="NCBIfam" id="TIGR03365">
    <property type="entry name" value="Bsubt_queE"/>
    <property type="match status" value="1"/>
</dbReference>
<dbReference type="InterPro" id="IPR013785">
    <property type="entry name" value="Aldolase_TIM"/>
</dbReference>
<dbReference type="InterPro" id="IPR007197">
    <property type="entry name" value="rSAM"/>
</dbReference>
<dbReference type="RefSeq" id="WP_109823825.1">
    <property type="nucleotide sequence ID" value="NZ_QGKL01000035.1"/>
</dbReference>
<keyword evidence="2 8" id="KW-0949">S-adenosyl-L-methionine</keyword>
<keyword evidence="6 8" id="KW-0411">Iron-sulfur</keyword>
<evidence type="ECO:0000259" key="9">
    <source>
        <dbReference type="PROSITE" id="PS51918"/>
    </source>
</evidence>
<feature type="binding site" evidence="8">
    <location>
        <position position="40"/>
    </location>
    <ligand>
        <name>[4Fe-4S] cluster</name>
        <dbReference type="ChEBI" id="CHEBI:49883"/>
        <note>4Fe-4S-S-AdoMet</note>
    </ligand>
</feature>
<dbReference type="UniPathway" id="UPA00391"/>
<proteinExistence type="inferred from homology"/>
<dbReference type="Gene3D" id="3.20.20.70">
    <property type="entry name" value="Aldolase class I"/>
    <property type="match status" value="1"/>
</dbReference>
<dbReference type="GO" id="GO:0000287">
    <property type="term" value="F:magnesium ion binding"/>
    <property type="evidence" value="ECO:0007669"/>
    <property type="project" value="UniProtKB-UniRule"/>
</dbReference>
<feature type="domain" description="Radical SAM core" evidence="9">
    <location>
        <begin position="20"/>
        <end position="228"/>
    </location>
</feature>
<dbReference type="GO" id="GO:0051539">
    <property type="term" value="F:4 iron, 4 sulfur cluster binding"/>
    <property type="evidence" value="ECO:0007669"/>
    <property type="project" value="UniProtKB-UniRule"/>
</dbReference>
<dbReference type="GO" id="GO:0008616">
    <property type="term" value="P:tRNA queuosine(34) biosynthetic process"/>
    <property type="evidence" value="ECO:0007669"/>
    <property type="project" value="UniProtKB-UniRule"/>
</dbReference>
<feature type="binding site" evidence="8">
    <location>
        <position position="81"/>
    </location>
    <ligand>
        <name>S-adenosyl-L-methionine</name>
        <dbReference type="ChEBI" id="CHEBI:59789"/>
    </ligand>
</feature>
<dbReference type="SFLD" id="SFLDS00029">
    <property type="entry name" value="Radical_SAM"/>
    <property type="match status" value="1"/>
</dbReference>
<keyword evidence="4 8" id="KW-0460">Magnesium</keyword>
<dbReference type="SUPFAM" id="SSF102114">
    <property type="entry name" value="Radical SAM enzymes"/>
    <property type="match status" value="1"/>
</dbReference>
<sequence>MSTLIISEVFGPTVQGEGALVGKPTVFVRSGGCDYRCSWCDTLYAVDKKYKNEWHTLSTEEVWGQIQALSPTPILITLSGGNPALQDFAELIRIGHEAGYTFAMETQGSISKPWFNQVDYLTLSPKPPSSEMETRWDNFDKCLDVARNHEAVSIKIVVANDEDFSWAREVQARYPSYPFYLQPCNLDAEEVTLEQGLQSTRELIDRVVSVGWHDATVLPQLHNILWGTQRGV</sequence>
<dbReference type="PROSITE" id="PS51918">
    <property type="entry name" value="RADICAL_SAM"/>
    <property type="match status" value="1"/>
</dbReference>
<dbReference type="SFLD" id="SFLDF00357">
    <property type="entry name" value="ExsD-like"/>
    <property type="match status" value="1"/>
</dbReference>
<keyword evidence="7 8" id="KW-0456">Lyase</keyword>
<feature type="binding site" evidence="8">
    <location>
        <position position="29"/>
    </location>
    <ligand>
        <name>substrate</name>
    </ligand>
</feature>
<evidence type="ECO:0000256" key="5">
    <source>
        <dbReference type="ARBA" id="ARBA00023004"/>
    </source>
</evidence>
<evidence type="ECO:0000256" key="3">
    <source>
        <dbReference type="ARBA" id="ARBA00022723"/>
    </source>
</evidence>
<comment type="similarity">
    <text evidence="8">Belongs to the radical SAM superfamily. 7-carboxy-7-deazaguanine synthase family.</text>
</comment>
<name>A0A317CCY2_9GAMM</name>
<feature type="binding site" evidence="8">
    <location>
        <position position="33"/>
    </location>
    <ligand>
        <name>[4Fe-4S] cluster</name>
        <dbReference type="ChEBI" id="CHEBI:49883"/>
        <note>4Fe-4S-S-AdoMet</note>
    </ligand>
</feature>
<keyword evidence="1 8" id="KW-0004">4Fe-4S</keyword>
<evidence type="ECO:0000256" key="6">
    <source>
        <dbReference type="ARBA" id="ARBA00023014"/>
    </source>
</evidence>
<comment type="subunit">
    <text evidence="8">Homodimer.</text>
</comment>
<dbReference type="InterPro" id="IPR058240">
    <property type="entry name" value="rSAM_sf"/>
</dbReference>
<feature type="binding site" evidence="8">
    <location>
        <position position="42"/>
    </location>
    <ligand>
        <name>Mg(2+)</name>
        <dbReference type="ChEBI" id="CHEBI:18420"/>
    </ligand>
</feature>
<dbReference type="GO" id="GO:0016840">
    <property type="term" value="F:carbon-nitrogen lyase activity"/>
    <property type="evidence" value="ECO:0007669"/>
    <property type="project" value="UniProtKB-UniRule"/>
</dbReference>
<accession>A0A317CCY2</accession>
<dbReference type="Proteomes" id="UP000245506">
    <property type="component" value="Unassembled WGS sequence"/>
</dbReference>
<keyword evidence="5 8" id="KW-0408">Iron</keyword>
<feature type="binding site" evidence="8">
    <location>
        <position position="37"/>
    </location>
    <ligand>
        <name>[4Fe-4S] cluster</name>
        <dbReference type="ChEBI" id="CHEBI:49883"/>
        <note>4Fe-4S-S-AdoMet</note>
    </ligand>
</feature>
<gene>
    <name evidence="8 10" type="primary">queE</name>
    <name evidence="10" type="ORF">DKT75_12770</name>
</gene>
<evidence type="ECO:0000256" key="2">
    <source>
        <dbReference type="ARBA" id="ARBA00022691"/>
    </source>
</evidence>
<evidence type="ECO:0000256" key="7">
    <source>
        <dbReference type="ARBA" id="ARBA00023239"/>
    </source>
</evidence>
<dbReference type="EMBL" id="QGKL01000035">
    <property type="protein sequence ID" value="PWQ95213.1"/>
    <property type="molecule type" value="Genomic_DNA"/>
</dbReference>
<comment type="caution">
    <text evidence="10">The sequence shown here is derived from an EMBL/GenBank/DDBJ whole genome shotgun (WGS) entry which is preliminary data.</text>
</comment>
<reference evidence="10 11" key="1">
    <citation type="submission" date="2018-05" db="EMBL/GenBank/DDBJ databases">
        <title>Leucothrix arctica sp. nov., isolated from Arctic seawater.</title>
        <authorList>
            <person name="Choi A."/>
            <person name="Baek K."/>
        </authorList>
    </citation>
    <scope>NUCLEOTIDE SEQUENCE [LARGE SCALE GENOMIC DNA]</scope>
    <source>
        <strain evidence="10 11">IMCC9719</strain>
    </source>
</reference>
<dbReference type="InterPro" id="IPR017742">
    <property type="entry name" value="Deazaguanine_synth"/>
</dbReference>
<organism evidence="10 11">
    <name type="scientific">Leucothrix arctica</name>
    <dbReference type="NCBI Taxonomy" id="1481894"/>
    <lineage>
        <taxon>Bacteria</taxon>
        <taxon>Pseudomonadati</taxon>
        <taxon>Pseudomonadota</taxon>
        <taxon>Gammaproteobacteria</taxon>
        <taxon>Thiotrichales</taxon>
        <taxon>Thiotrichaceae</taxon>
        <taxon>Leucothrix</taxon>
    </lineage>
</organism>
<dbReference type="PANTHER" id="PTHR42836:SF1">
    <property type="entry name" value="7-CARBOXY-7-DEAZAGUANINE SYNTHASE"/>
    <property type="match status" value="1"/>
</dbReference>
<evidence type="ECO:0000256" key="4">
    <source>
        <dbReference type="ARBA" id="ARBA00022842"/>
    </source>
</evidence>
<evidence type="ECO:0000256" key="1">
    <source>
        <dbReference type="ARBA" id="ARBA00022485"/>
    </source>
</evidence>
<dbReference type="OrthoDB" id="9792276at2"/>
<dbReference type="HAMAP" id="MF_00917">
    <property type="entry name" value="QueE"/>
    <property type="match status" value="1"/>
</dbReference>
<dbReference type="AlphaFoldDB" id="A0A317CCY2"/>
<dbReference type="EC" id="4.3.99.3" evidence="8"/>
<feature type="binding site" evidence="8">
    <location>
        <begin position="14"/>
        <end position="16"/>
    </location>
    <ligand>
        <name>substrate</name>
    </ligand>
</feature>
<evidence type="ECO:0000313" key="10">
    <source>
        <dbReference type="EMBL" id="PWQ95213.1"/>
    </source>
</evidence>
<comment type="caution">
    <text evidence="8">Lacks conserved residue(s) required for the propagation of feature annotation.</text>
</comment>
<comment type="pathway">
    <text evidence="8">Purine metabolism; 7-cyano-7-deazaguanine biosynthesis.</text>
</comment>
<keyword evidence="8" id="KW-0671">Queuosine biosynthesis</keyword>
<dbReference type="InterPro" id="IPR024924">
    <property type="entry name" value="7-CO-7-deazaguanine_synth-like"/>
</dbReference>
<feature type="binding site" evidence="8">
    <location>
        <position position="79"/>
    </location>
    <ligand>
        <name>substrate</name>
    </ligand>
</feature>
<comment type="cofactor">
    <cofactor evidence="8">
        <name>Mg(2+)</name>
        <dbReference type="ChEBI" id="CHEBI:18420"/>
    </cofactor>
</comment>
<protein>
    <recommendedName>
        <fullName evidence="8">7-carboxy-7-deazaguanine synthase</fullName>
        <shortName evidence="8">CDG synthase</shortName>
        <ecNumber evidence="8">4.3.99.3</ecNumber>
    </recommendedName>
    <alternativeName>
        <fullName evidence="8">Queuosine biosynthesis protein QueE</fullName>
    </alternativeName>
</protein>
<keyword evidence="11" id="KW-1185">Reference proteome</keyword>
<keyword evidence="3 8" id="KW-0479">Metal-binding</keyword>
<evidence type="ECO:0000313" key="11">
    <source>
        <dbReference type="Proteomes" id="UP000245506"/>
    </source>
</evidence>
<evidence type="ECO:0000256" key="8">
    <source>
        <dbReference type="HAMAP-Rule" id="MF_00917"/>
    </source>
</evidence>
<comment type="catalytic activity">
    <reaction evidence="8">
        <text>6-carboxy-5,6,7,8-tetrahydropterin + H(+) = 7-carboxy-7-carbaguanine + NH4(+)</text>
        <dbReference type="Rhea" id="RHEA:27974"/>
        <dbReference type="ChEBI" id="CHEBI:15378"/>
        <dbReference type="ChEBI" id="CHEBI:28938"/>
        <dbReference type="ChEBI" id="CHEBI:61032"/>
        <dbReference type="ChEBI" id="CHEBI:61036"/>
        <dbReference type="EC" id="4.3.99.3"/>
    </reaction>
</comment>
<feature type="binding site" evidence="8">
    <location>
        <begin position="124"/>
        <end position="126"/>
    </location>
    <ligand>
        <name>S-adenosyl-L-methionine</name>
        <dbReference type="ChEBI" id="CHEBI:59789"/>
    </ligand>
</feature>